<keyword evidence="2" id="KW-1185">Reference proteome</keyword>
<comment type="caution">
    <text evidence="1">The sequence shown here is derived from an EMBL/GenBank/DDBJ whole genome shotgun (WGS) entry which is preliminary data.</text>
</comment>
<proteinExistence type="predicted"/>
<dbReference type="Proteomes" id="UP001141806">
    <property type="component" value="Unassembled WGS sequence"/>
</dbReference>
<evidence type="ECO:0000313" key="1">
    <source>
        <dbReference type="EMBL" id="KAJ4975999.1"/>
    </source>
</evidence>
<gene>
    <name evidence="1" type="ORF">NE237_001105</name>
</gene>
<dbReference type="EMBL" id="JAMYWD010000003">
    <property type="protein sequence ID" value="KAJ4975999.1"/>
    <property type="molecule type" value="Genomic_DNA"/>
</dbReference>
<organism evidence="1 2">
    <name type="scientific">Protea cynaroides</name>
    <dbReference type="NCBI Taxonomy" id="273540"/>
    <lineage>
        <taxon>Eukaryota</taxon>
        <taxon>Viridiplantae</taxon>
        <taxon>Streptophyta</taxon>
        <taxon>Embryophyta</taxon>
        <taxon>Tracheophyta</taxon>
        <taxon>Spermatophyta</taxon>
        <taxon>Magnoliopsida</taxon>
        <taxon>Proteales</taxon>
        <taxon>Proteaceae</taxon>
        <taxon>Protea</taxon>
    </lineage>
</organism>
<reference evidence="1" key="1">
    <citation type="journal article" date="2023" name="Plant J.">
        <title>The genome of the king protea, Protea cynaroides.</title>
        <authorList>
            <person name="Chang J."/>
            <person name="Duong T.A."/>
            <person name="Schoeman C."/>
            <person name="Ma X."/>
            <person name="Roodt D."/>
            <person name="Barker N."/>
            <person name="Li Z."/>
            <person name="Van de Peer Y."/>
            <person name="Mizrachi E."/>
        </authorList>
    </citation>
    <scope>NUCLEOTIDE SEQUENCE</scope>
    <source>
        <tissue evidence="1">Young leaves</tissue>
    </source>
</reference>
<dbReference type="AlphaFoldDB" id="A0A9Q0KTH5"/>
<protein>
    <submittedName>
        <fullName evidence="1">Uncharacterized protein</fullName>
    </submittedName>
</protein>
<name>A0A9Q0KTH5_9MAGN</name>
<evidence type="ECO:0000313" key="2">
    <source>
        <dbReference type="Proteomes" id="UP001141806"/>
    </source>
</evidence>
<accession>A0A9Q0KTH5</accession>
<sequence length="127" mass="13965">MPYDIVGCCLRCVVLEPQNLGTGETAIEFAREETPTLIDITIGSFSILTLMSSEMVACIAVESISILEKMLEWGVLNGRGNWRGKGKRWRRESEGIIPVVEVWAAVGEGRMVVSGRDGLGEGFFNEK</sequence>